<dbReference type="SUPFAM" id="SSF46626">
    <property type="entry name" value="Cytochrome c"/>
    <property type="match status" value="2"/>
</dbReference>
<dbReference type="Pfam" id="PF21419">
    <property type="entry name" value="RoxA-like_Cyt-c"/>
    <property type="match status" value="1"/>
</dbReference>
<evidence type="ECO:0000256" key="2">
    <source>
        <dbReference type="ARBA" id="ARBA00022723"/>
    </source>
</evidence>
<dbReference type="InterPro" id="IPR009056">
    <property type="entry name" value="Cyt_c-like_dom"/>
</dbReference>
<evidence type="ECO:0000313" key="7">
    <source>
        <dbReference type="Proteomes" id="UP000319817"/>
    </source>
</evidence>
<dbReference type="Proteomes" id="UP000319817">
    <property type="component" value="Chromosome"/>
</dbReference>
<evidence type="ECO:0000256" key="3">
    <source>
        <dbReference type="ARBA" id="ARBA00023004"/>
    </source>
</evidence>
<sequence>MTGLPTRSVFTVLVLFAINVCIADDAAQRGYRRLTETAFLPADFNQDTFDEIWTSWPEPLRSEAEKASPERRREMAFERYGLTTRPDDDSGKPLQYVVGKDGGWTMNCFSCHGGNVYGKPTPGAPNNRFALQTLTEEIRATKFRMGKPFSRMDVGAMVIPLGTTHGTTNAVVFGMGLMHSRDEQLNLVNRSPVMFTHHDMDAPPWWHFSKRPYIYIDGFAQKGHRGLMQFMLVPENGPEFFEKHEDDFRDVYAYLSSLRPPRYAGAVDAKLAEQGRGLFNQTCSDCHGTYGKDGIYPNRRIPIDEIATDPVRLTALSVSGRELYSNSWFANAGQVDEQETVVDPDGYVAPPLDGVWASAPYFHNGSVPTLWGVLNPAERPTVWRRVVEAMDAEKFGLTVESVPKAPLTEPDKAVRRTYFDTRRFGKSNAGHDFPDQLSDGDKRAVLEYLKTL</sequence>
<dbReference type="Gene3D" id="1.10.760.10">
    <property type="entry name" value="Cytochrome c-like domain"/>
    <property type="match status" value="1"/>
</dbReference>
<dbReference type="InterPro" id="IPR036909">
    <property type="entry name" value="Cyt_c-like_dom_sf"/>
</dbReference>
<dbReference type="GO" id="GO:0046872">
    <property type="term" value="F:metal ion binding"/>
    <property type="evidence" value="ECO:0007669"/>
    <property type="project" value="UniProtKB-KW"/>
</dbReference>
<dbReference type="RefSeq" id="WP_419189638.1">
    <property type="nucleotide sequence ID" value="NZ_CP036526.1"/>
</dbReference>
<dbReference type="PANTHER" id="PTHR30600">
    <property type="entry name" value="CYTOCHROME C PEROXIDASE-RELATED"/>
    <property type="match status" value="1"/>
</dbReference>
<evidence type="ECO:0000259" key="5">
    <source>
        <dbReference type="PROSITE" id="PS51007"/>
    </source>
</evidence>
<protein>
    <submittedName>
        <fullName evidence="6">Cytochrome c</fullName>
    </submittedName>
</protein>
<evidence type="ECO:0000256" key="1">
    <source>
        <dbReference type="ARBA" id="ARBA00022617"/>
    </source>
</evidence>
<keyword evidence="7" id="KW-1185">Reference proteome</keyword>
<keyword evidence="1 4" id="KW-0349">Heme</keyword>
<name>A0A517NP07_9BACT</name>
<feature type="domain" description="Cytochrome c" evidence="5">
    <location>
        <begin position="86"/>
        <end position="259"/>
    </location>
</feature>
<dbReference type="GO" id="GO:0009055">
    <property type="term" value="F:electron transfer activity"/>
    <property type="evidence" value="ECO:0007669"/>
    <property type="project" value="InterPro"/>
</dbReference>
<dbReference type="PROSITE" id="PS51007">
    <property type="entry name" value="CYTC"/>
    <property type="match status" value="2"/>
</dbReference>
<dbReference type="InterPro" id="IPR051395">
    <property type="entry name" value="Cytochrome_c_Peroxidase/MauG"/>
</dbReference>
<organism evidence="6 7">
    <name type="scientific">Stieleria marina</name>
    <dbReference type="NCBI Taxonomy" id="1930275"/>
    <lineage>
        <taxon>Bacteria</taxon>
        <taxon>Pseudomonadati</taxon>
        <taxon>Planctomycetota</taxon>
        <taxon>Planctomycetia</taxon>
        <taxon>Pirellulales</taxon>
        <taxon>Pirellulaceae</taxon>
        <taxon>Stieleria</taxon>
    </lineage>
</organism>
<dbReference type="PANTHER" id="PTHR30600:SF9">
    <property type="entry name" value="BLR7738 PROTEIN"/>
    <property type="match status" value="1"/>
</dbReference>
<keyword evidence="2 4" id="KW-0479">Metal-binding</keyword>
<dbReference type="EMBL" id="CP036526">
    <property type="protein sequence ID" value="QDT08843.1"/>
    <property type="molecule type" value="Genomic_DNA"/>
</dbReference>
<evidence type="ECO:0000256" key="4">
    <source>
        <dbReference type="PROSITE-ProRule" id="PRU00433"/>
    </source>
</evidence>
<dbReference type="AlphaFoldDB" id="A0A517NP07"/>
<accession>A0A517NP07</accession>
<feature type="domain" description="Cytochrome c" evidence="5">
    <location>
        <begin position="270"/>
        <end position="452"/>
    </location>
</feature>
<proteinExistence type="predicted"/>
<reference evidence="6 7" key="1">
    <citation type="submission" date="2019-02" db="EMBL/GenBank/DDBJ databases">
        <title>Deep-cultivation of Planctomycetes and their phenomic and genomic characterization uncovers novel biology.</title>
        <authorList>
            <person name="Wiegand S."/>
            <person name="Jogler M."/>
            <person name="Boedeker C."/>
            <person name="Pinto D."/>
            <person name="Vollmers J."/>
            <person name="Rivas-Marin E."/>
            <person name="Kohn T."/>
            <person name="Peeters S.H."/>
            <person name="Heuer A."/>
            <person name="Rast P."/>
            <person name="Oberbeckmann S."/>
            <person name="Bunk B."/>
            <person name="Jeske O."/>
            <person name="Meyerdierks A."/>
            <person name="Storesund J.E."/>
            <person name="Kallscheuer N."/>
            <person name="Luecker S."/>
            <person name="Lage O.M."/>
            <person name="Pohl T."/>
            <person name="Merkel B.J."/>
            <person name="Hornburger P."/>
            <person name="Mueller R.-W."/>
            <person name="Bruemmer F."/>
            <person name="Labrenz M."/>
            <person name="Spormann A.M."/>
            <person name="Op den Camp H."/>
            <person name="Overmann J."/>
            <person name="Amann R."/>
            <person name="Jetten M.S.M."/>
            <person name="Mascher T."/>
            <person name="Medema M.H."/>
            <person name="Devos D.P."/>
            <person name="Kaster A.-K."/>
            <person name="Ovreas L."/>
            <person name="Rohde M."/>
            <person name="Galperin M.Y."/>
            <person name="Jogler C."/>
        </authorList>
    </citation>
    <scope>NUCLEOTIDE SEQUENCE [LARGE SCALE GENOMIC DNA]</scope>
    <source>
        <strain evidence="6 7">K23_9</strain>
    </source>
</reference>
<dbReference type="GO" id="GO:0004130">
    <property type="term" value="F:cytochrome-c peroxidase activity"/>
    <property type="evidence" value="ECO:0007669"/>
    <property type="project" value="TreeGrafter"/>
</dbReference>
<dbReference type="GO" id="GO:0020037">
    <property type="term" value="F:heme binding"/>
    <property type="evidence" value="ECO:0007669"/>
    <property type="project" value="InterPro"/>
</dbReference>
<evidence type="ECO:0000313" key="6">
    <source>
        <dbReference type="EMBL" id="QDT08843.1"/>
    </source>
</evidence>
<keyword evidence="3 4" id="KW-0408">Iron</keyword>
<gene>
    <name evidence="6" type="ORF">K239x_07850</name>
</gene>